<name>A0A0H4VGX8_9SPHN</name>
<keyword evidence="13" id="KW-1185">Reference proteome</keyword>
<dbReference type="EMBL" id="CP011310">
    <property type="protein sequence ID" value="AKQ42116.1"/>
    <property type="molecule type" value="Genomic_DNA"/>
</dbReference>
<dbReference type="Pfam" id="PF00278">
    <property type="entry name" value="Orn_DAP_Arg_deC"/>
    <property type="match status" value="1"/>
</dbReference>
<dbReference type="InterPro" id="IPR000183">
    <property type="entry name" value="Orn/DAP/Arg_de-COase"/>
</dbReference>
<dbReference type="KEGG" id="ery:CP97_08940"/>
<dbReference type="RefSeq" id="WP_048885641.1">
    <property type="nucleotide sequence ID" value="NZ_CP011310.1"/>
</dbReference>
<dbReference type="PROSITE" id="PS00878">
    <property type="entry name" value="ODR_DC_2_1"/>
    <property type="match status" value="1"/>
</dbReference>
<evidence type="ECO:0000259" key="11">
    <source>
        <dbReference type="Pfam" id="PF02784"/>
    </source>
</evidence>
<dbReference type="EC" id="4.1.1.17" evidence="6"/>
<comment type="similarity">
    <text evidence="2 9">Belongs to the Orn/Lys/Arg decarboxylase class-II family.</text>
</comment>
<evidence type="ECO:0000256" key="4">
    <source>
        <dbReference type="ARBA" id="ARBA00023239"/>
    </source>
</evidence>
<evidence type="ECO:0000256" key="3">
    <source>
        <dbReference type="ARBA" id="ARBA00022898"/>
    </source>
</evidence>
<protein>
    <recommendedName>
        <fullName evidence="6">ornithine decarboxylase</fullName>
        <ecNumber evidence="6">4.1.1.17</ecNumber>
    </recommendedName>
</protein>
<dbReference type="SUPFAM" id="SSF50621">
    <property type="entry name" value="Alanine racemase C-terminal domain-like"/>
    <property type="match status" value="1"/>
</dbReference>
<feature type="modified residue" description="N6-(pyridoxal phosphate)lysine" evidence="8">
    <location>
        <position position="48"/>
    </location>
</feature>
<comment type="cofactor">
    <cofactor evidence="1 8">
        <name>pyridoxal 5'-phosphate</name>
        <dbReference type="ChEBI" id="CHEBI:597326"/>
    </cofactor>
</comment>
<dbReference type="GO" id="GO:0033387">
    <property type="term" value="P:putrescine biosynthetic process from arginine, via ornithine"/>
    <property type="evidence" value="ECO:0007669"/>
    <property type="project" value="TreeGrafter"/>
</dbReference>
<dbReference type="PANTHER" id="PTHR11482:SF6">
    <property type="entry name" value="ORNITHINE DECARBOXYLASE 1-RELATED"/>
    <property type="match status" value="1"/>
</dbReference>
<dbReference type="Proteomes" id="UP000059113">
    <property type="component" value="Chromosome"/>
</dbReference>
<evidence type="ECO:0000256" key="6">
    <source>
        <dbReference type="ARBA" id="ARBA00034138"/>
    </source>
</evidence>
<evidence type="ECO:0000256" key="7">
    <source>
        <dbReference type="ARBA" id="ARBA00049127"/>
    </source>
</evidence>
<dbReference type="Gene3D" id="2.40.37.10">
    <property type="entry name" value="Lyase, Ornithine Decarboxylase, Chain A, domain 1"/>
    <property type="match status" value="1"/>
</dbReference>
<evidence type="ECO:0000313" key="13">
    <source>
        <dbReference type="Proteomes" id="UP000059113"/>
    </source>
</evidence>
<dbReference type="Gene3D" id="3.20.20.10">
    <property type="entry name" value="Alanine racemase"/>
    <property type="match status" value="1"/>
</dbReference>
<evidence type="ECO:0000259" key="10">
    <source>
        <dbReference type="Pfam" id="PF00278"/>
    </source>
</evidence>
<dbReference type="OrthoDB" id="9802147at2"/>
<accession>A0A0H4VGX8</accession>
<dbReference type="STRING" id="1648404.CP97_08940"/>
<reference evidence="12 13" key="1">
    <citation type="journal article" date="2015" name="Int. J. Syst. Evol. Microbiol.">
        <title>Erythrobacter atlanticus sp. nov., a bacterium from ocean sediment able to degrade polycyclic aromatic hydrocarbons.</title>
        <authorList>
            <person name="Zhuang L."/>
            <person name="Liu Y."/>
            <person name="Wang L."/>
            <person name="Wang W."/>
            <person name="Shao Z."/>
        </authorList>
    </citation>
    <scope>NUCLEOTIDE SEQUENCE [LARGE SCALE GENOMIC DNA]</scope>
    <source>
        <strain evidence="13">s21-N3</strain>
    </source>
</reference>
<dbReference type="InterPro" id="IPR002433">
    <property type="entry name" value="Orn_de-COase"/>
</dbReference>
<evidence type="ECO:0000256" key="8">
    <source>
        <dbReference type="PIRSR" id="PIRSR600183-50"/>
    </source>
</evidence>
<evidence type="ECO:0000256" key="5">
    <source>
        <dbReference type="ARBA" id="ARBA00034115"/>
    </source>
</evidence>
<dbReference type="InterPro" id="IPR022644">
    <property type="entry name" value="De-COase2_N"/>
</dbReference>
<dbReference type="PRINTS" id="PR01179">
    <property type="entry name" value="ODADCRBXLASE"/>
</dbReference>
<comment type="catalytic activity">
    <reaction evidence="7">
        <text>L-ornithine + H(+) = putrescine + CO2</text>
        <dbReference type="Rhea" id="RHEA:22964"/>
        <dbReference type="ChEBI" id="CHEBI:15378"/>
        <dbReference type="ChEBI" id="CHEBI:16526"/>
        <dbReference type="ChEBI" id="CHEBI:46911"/>
        <dbReference type="ChEBI" id="CHEBI:326268"/>
        <dbReference type="EC" id="4.1.1.17"/>
    </reaction>
</comment>
<keyword evidence="3 8" id="KW-0663">Pyridoxal phosphate</keyword>
<dbReference type="Pfam" id="PF02784">
    <property type="entry name" value="Orn_Arg_deC_N"/>
    <property type="match status" value="1"/>
</dbReference>
<dbReference type="PATRIC" id="fig|1648404.4.peg.1863"/>
<evidence type="ECO:0000313" key="12">
    <source>
        <dbReference type="EMBL" id="AKQ42116.1"/>
    </source>
</evidence>
<dbReference type="InterPro" id="IPR022643">
    <property type="entry name" value="De-COase2_C"/>
</dbReference>
<evidence type="ECO:0000256" key="2">
    <source>
        <dbReference type="ARBA" id="ARBA00008872"/>
    </source>
</evidence>
<dbReference type="PROSITE" id="PS00879">
    <property type="entry name" value="ODR_DC_2_2"/>
    <property type="match status" value="1"/>
</dbReference>
<feature type="active site" description="Proton donor" evidence="8">
    <location>
        <position position="326"/>
    </location>
</feature>
<dbReference type="InterPro" id="IPR022657">
    <property type="entry name" value="De-COase2_CS"/>
</dbReference>
<proteinExistence type="inferred from homology"/>
<dbReference type="AlphaFoldDB" id="A0A0H4VGX8"/>
<dbReference type="SUPFAM" id="SSF51419">
    <property type="entry name" value="PLP-binding barrel"/>
    <property type="match status" value="1"/>
</dbReference>
<organism evidence="12 13">
    <name type="scientific">Aurantiacibacter atlanticus</name>
    <dbReference type="NCBI Taxonomy" id="1648404"/>
    <lineage>
        <taxon>Bacteria</taxon>
        <taxon>Pseudomonadati</taxon>
        <taxon>Pseudomonadota</taxon>
        <taxon>Alphaproteobacteria</taxon>
        <taxon>Sphingomonadales</taxon>
        <taxon>Erythrobacteraceae</taxon>
        <taxon>Aurantiacibacter</taxon>
    </lineage>
</organism>
<feature type="domain" description="Orn/DAP/Arg decarboxylase 2 N-terminal" evidence="11">
    <location>
        <begin position="40"/>
        <end position="266"/>
    </location>
</feature>
<dbReference type="InterPro" id="IPR009006">
    <property type="entry name" value="Ala_racemase/Decarboxylase_C"/>
</dbReference>
<feature type="domain" description="Orn/DAP/Arg decarboxylase 2 C-terminal" evidence="10">
    <location>
        <begin position="270"/>
        <end position="350"/>
    </location>
</feature>
<dbReference type="GO" id="GO:0004586">
    <property type="term" value="F:ornithine decarboxylase activity"/>
    <property type="evidence" value="ECO:0007669"/>
    <property type="project" value="UniProtKB-EC"/>
</dbReference>
<dbReference type="PANTHER" id="PTHR11482">
    <property type="entry name" value="ARGININE/DIAMINOPIMELATE/ORNITHINE DECARBOXYLASE"/>
    <property type="match status" value="1"/>
</dbReference>
<gene>
    <name evidence="12" type="ORF">CP97_08940</name>
</gene>
<evidence type="ECO:0000256" key="9">
    <source>
        <dbReference type="RuleBase" id="RU003737"/>
    </source>
</evidence>
<comment type="pathway">
    <text evidence="5">Amine and polyamine biosynthesis; putrescine biosynthesis via L-ornithine pathway; putrescine from L-ornithine: step 1/1.</text>
</comment>
<reference evidence="13" key="2">
    <citation type="submission" date="2015-04" db="EMBL/GenBank/DDBJ databases">
        <title>The complete genome sequence of Erythrobacter sp. s21-N3.</title>
        <authorList>
            <person name="Zhuang L."/>
            <person name="Liu Y."/>
            <person name="Shao Z."/>
        </authorList>
    </citation>
    <scope>NUCLEOTIDE SEQUENCE [LARGE SCALE GENOMIC DNA]</scope>
    <source>
        <strain evidence="13">s21-N3</strain>
    </source>
</reference>
<dbReference type="InterPro" id="IPR029066">
    <property type="entry name" value="PLP-binding_barrel"/>
</dbReference>
<evidence type="ECO:0000256" key="1">
    <source>
        <dbReference type="ARBA" id="ARBA00001933"/>
    </source>
</evidence>
<sequence length="401" mass="43972">MLQYPDAKAVVRALAPDEPVILTRPHAAARAARFFVEKFHGKSMYAVKANPSPDLIKILWDNGVTHYDVASIGEVRLLRGLLPDATLCFMHPVKTARAIHESYFEHGVKTYSLDTLEELAKITKATTDEAGNPAKDLNLLVRMRVSSEHSELSLAAKFGADLTDAAPLLQATRQHCDALGVCFHVGSQAMTPFAYVQALERVRAAIAEAAVTVDIVDVGGGFPSVYPGLEPPPLEDYFALIHRHFEALPISYSAELWAEPGRALCAEYSSIVVRVEKRRDNELYINDGAYGALFDAAHVEWRFPVCALEDDLIKPLDDFAFYGPTCDDADYMQGPFQLPEDIQADDYIEIGMLGAYGAAMKTGFNGFGATEGAIVTDEPMASLYRGDRIDPRASDNVVSLR</sequence>
<keyword evidence="4" id="KW-0456">Lyase</keyword>
<dbReference type="InterPro" id="IPR022653">
    <property type="entry name" value="De-COase2_pyr-phos_BS"/>
</dbReference>
<dbReference type="GO" id="GO:0005737">
    <property type="term" value="C:cytoplasm"/>
    <property type="evidence" value="ECO:0007669"/>
    <property type="project" value="TreeGrafter"/>
</dbReference>